<dbReference type="OrthoDB" id="9802793at2"/>
<organism evidence="1 2">
    <name type="scientific">Streptococcus bovimastitidis</name>
    <dbReference type="NCBI Taxonomy" id="1856638"/>
    <lineage>
        <taxon>Bacteria</taxon>
        <taxon>Bacillati</taxon>
        <taxon>Bacillota</taxon>
        <taxon>Bacilli</taxon>
        <taxon>Lactobacillales</taxon>
        <taxon>Streptococcaceae</taxon>
        <taxon>Streptococcus</taxon>
    </lineage>
</organism>
<reference evidence="2" key="1">
    <citation type="submission" date="2016-06" db="EMBL/GenBank/DDBJ databases">
        <authorList>
            <person name="de Vries S.P.W."/>
            <person name="Hadjirin N.F."/>
            <person name="Lay E.M."/>
            <person name="Zadoks R.N."/>
            <person name="Peacock S.J."/>
            <person name="Parkhill J."/>
            <person name="Grant A.J."/>
            <person name="Mcdougall S."/>
            <person name="Holmes M.A."/>
        </authorList>
    </citation>
    <scope>NUCLEOTIDE SEQUENCE [LARGE SCALE GENOMIC DNA]</scope>
    <source>
        <strain evidence="2">NZ1587</strain>
    </source>
</reference>
<proteinExistence type="predicted"/>
<dbReference type="STRING" id="1856638.A9Q68_10095"/>
<dbReference type="Proteomes" id="UP000182015">
    <property type="component" value="Unassembled WGS sequence"/>
</dbReference>
<keyword evidence="2" id="KW-1185">Reference proteome</keyword>
<gene>
    <name evidence="1" type="ORF">A9Q68_10095</name>
</gene>
<evidence type="ECO:0000313" key="2">
    <source>
        <dbReference type="Proteomes" id="UP000182015"/>
    </source>
</evidence>
<name>A0A1L8MKB2_9STRE</name>
<sequence>MKIEEEQFVGVLIIRKDDYQYTCKNLKEFDEQGNRIGEPTITIPKSQARYILENVPNAQWQLLISKALAGSKYPDLEWVSVKEL</sequence>
<dbReference type="AlphaFoldDB" id="A0A1L8MKB2"/>
<comment type="caution">
    <text evidence="1">The sequence shown here is derived from an EMBL/GenBank/DDBJ whole genome shotgun (WGS) entry which is preliminary data.</text>
</comment>
<protein>
    <submittedName>
        <fullName evidence="1">Uncharacterized protein</fullName>
    </submittedName>
</protein>
<evidence type="ECO:0000313" key="1">
    <source>
        <dbReference type="EMBL" id="OJF71179.1"/>
    </source>
</evidence>
<dbReference type="RefSeq" id="WP_071794594.1">
    <property type="nucleotide sequence ID" value="NZ_LZDD01000004.1"/>
</dbReference>
<dbReference type="EMBL" id="LZDD01000004">
    <property type="protein sequence ID" value="OJF71179.1"/>
    <property type="molecule type" value="Genomic_DNA"/>
</dbReference>
<accession>A0A1L8MKB2</accession>